<evidence type="ECO:0000313" key="2">
    <source>
        <dbReference type="EMBL" id="ABW30572.1"/>
    </source>
</evidence>
<evidence type="ECO:0000313" key="3">
    <source>
        <dbReference type="Proteomes" id="UP000000268"/>
    </source>
</evidence>
<dbReference type="EMBL" id="CP000828">
    <property type="protein sequence ID" value="ABW30572.1"/>
    <property type="molecule type" value="Genomic_DNA"/>
</dbReference>
<dbReference type="KEGG" id="amr:AM1_5622"/>
<reference evidence="2 3" key="1">
    <citation type="journal article" date="2008" name="Proc. Natl. Acad. Sci. U.S.A.">
        <title>Niche adaptation and genome expansion in the chlorophyll d-producing cyanobacterium Acaryochloris marina.</title>
        <authorList>
            <person name="Swingley W.D."/>
            <person name="Chen M."/>
            <person name="Cheung P.C."/>
            <person name="Conrad A.L."/>
            <person name="Dejesa L.C."/>
            <person name="Hao J."/>
            <person name="Honchak B.M."/>
            <person name="Karbach L.E."/>
            <person name="Kurdoglu A."/>
            <person name="Lahiri S."/>
            <person name="Mastrian S.D."/>
            <person name="Miyashita H."/>
            <person name="Page L."/>
            <person name="Ramakrishna P."/>
            <person name="Satoh S."/>
            <person name="Sattley W.M."/>
            <person name="Shimada Y."/>
            <person name="Taylor H.L."/>
            <person name="Tomo T."/>
            <person name="Tsuchiya T."/>
            <person name="Wang Z.T."/>
            <person name="Raymond J."/>
            <person name="Mimuro M."/>
            <person name="Blankenship R.E."/>
            <person name="Touchman J.W."/>
        </authorList>
    </citation>
    <scope>NUCLEOTIDE SEQUENCE [LARGE SCALE GENOMIC DNA]</scope>
    <source>
        <strain evidence="3">MBIC 11017</strain>
    </source>
</reference>
<gene>
    <name evidence="2" type="ordered locus">AM1_5622</name>
</gene>
<dbReference type="Proteomes" id="UP000000268">
    <property type="component" value="Chromosome"/>
</dbReference>
<accession>B0CF56</accession>
<proteinExistence type="predicted"/>
<name>B0CF56_ACAM1</name>
<feature type="compositionally biased region" description="Polar residues" evidence="1">
    <location>
        <begin position="45"/>
        <end position="59"/>
    </location>
</feature>
<sequence>MLNLNRESLLDCQVSAYKLRILIIILYHQDLRTSLHTNPPMLPSHFTTEYQSTSQSKQDNPVVDLKISNKP</sequence>
<organism evidence="2 3">
    <name type="scientific">Acaryochloris marina (strain MBIC 11017)</name>
    <dbReference type="NCBI Taxonomy" id="329726"/>
    <lineage>
        <taxon>Bacteria</taxon>
        <taxon>Bacillati</taxon>
        <taxon>Cyanobacteriota</taxon>
        <taxon>Cyanophyceae</taxon>
        <taxon>Acaryochloridales</taxon>
        <taxon>Acaryochloridaceae</taxon>
        <taxon>Acaryochloris</taxon>
    </lineage>
</organism>
<keyword evidence="3" id="KW-1185">Reference proteome</keyword>
<protein>
    <submittedName>
        <fullName evidence="2">Uncharacterized protein</fullName>
    </submittedName>
</protein>
<dbReference type="AlphaFoldDB" id="B0CF56"/>
<feature type="region of interest" description="Disordered" evidence="1">
    <location>
        <begin position="42"/>
        <end position="71"/>
    </location>
</feature>
<evidence type="ECO:0000256" key="1">
    <source>
        <dbReference type="SAM" id="MobiDB-lite"/>
    </source>
</evidence>
<dbReference type="HOGENOM" id="CLU_2730637_0_0_3"/>